<evidence type="ECO:0000256" key="4">
    <source>
        <dbReference type="ARBA" id="ARBA00023163"/>
    </source>
</evidence>
<dbReference type="PRINTS" id="PR00032">
    <property type="entry name" value="HTHARAC"/>
</dbReference>
<dbReference type="PANTHER" id="PTHR46796">
    <property type="entry name" value="HTH-TYPE TRANSCRIPTIONAL ACTIVATOR RHAS-RELATED"/>
    <property type="match status" value="1"/>
</dbReference>
<proteinExistence type="predicted"/>
<dbReference type="Pfam" id="PF02311">
    <property type="entry name" value="AraC_binding"/>
    <property type="match status" value="1"/>
</dbReference>
<name>A0A920CQV7_9BACL</name>
<protein>
    <recommendedName>
        <fullName evidence="5">HTH araC/xylS-type domain-containing protein</fullName>
    </recommendedName>
</protein>
<dbReference type="Gene3D" id="1.10.10.60">
    <property type="entry name" value="Homeodomain-like"/>
    <property type="match status" value="2"/>
</dbReference>
<keyword evidence="2" id="KW-0238">DNA-binding</keyword>
<dbReference type="InterPro" id="IPR018060">
    <property type="entry name" value="HTH_AraC"/>
</dbReference>
<keyword evidence="4" id="KW-0804">Transcription</keyword>
<evidence type="ECO:0000256" key="1">
    <source>
        <dbReference type="ARBA" id="ARBA00023015"/>
    </source>
</evidence>
<dbReference type="Proteomes" id="UP000682811">
    <property type="component" value="Unassembled WGS sequence"/>
</dbReference>
<evidence type="ECO:0000313" key="7">
    <source>
        <dbReference type="Proteomes" id="UP000682811"/>
    </source>
</evidence>
<reference evidence="6 7" key="1">
    <citation type="submission" date="2021-03" db="EMBL/GenBank/DDBJ databases">
        <title>Antimicrobial resistance genes in bacteria isolated from Japanese honey, and their potential for conferring macrolide and lincosamide resistance in the American foulbrood pathogen Paenibacillus larvae.</title>
        <authorList>
            <person name="Okamoto M."/>
            <person name="Kumagai M."/>
            <person name="Kanamori H."/>
            <person name="Takamatsu D."/>
        </authorList>
    </citation>
    <scope>NUCLEOTIDE SEQUENCE [LARGE SCALE GENOMIC DNA]</scope>
    <source>
        <strain evidence="6 7">J34TS1</strain>
    </source>
</reference>
<dbReference type="SMART" id="SM00342">
    <property type="entry name" value="HTH_ARAC"/>
    <property type="match status" value="1"/>
</dbReference>
<feature type="domain" description="HTH araC/xylS-type" evidence="5">
    <location>
        <begin position="168"/>
        <end position="266"/>
    </location>
</feature>
<keyword evidence="3" id="KW-0010">Activator</keyword>
<gene>
    <name evidence="6" type="ORF">J34TS1_11990</name>
</gene>
<dbReference type="InterPro" id="IPR003313">
    <property type="entry name" value="AraC-bd"/>
</dbReference>
<evidence type="ECO:0000313" key="6">
    <source>
        <dbReference type="EMBL" id="GIO46434.1"/>
    </source>
</evidence>
<dbReference type="SUPFAM" id="SSF46689">
    <property type="entry name" value="Homeodomain-like"/>
    <property type="match status" value="2"/>
</dbReference>
<dbReference type="Pfam" id="PF12833">
    <property type="entry name" value="HTH_18"/>
    <property type="match status" value="1"/>
</dbReference>
<evidence type="ECO:0000256" key="3">
    <source>
        <dbReference type="ARBA" id="ARBA00023159"/>
    </source>
</evidence>
<keyword evidence="7" id="KW-1185">Reference proteome</keyword>
<dbReference type="PROSITE" id="PS00041">
    <property type="entry name" value="HTH_ARAC_FAMILY_1"/>
    <property type="match status" value="1"/>
</dbReference>
<dbReference type="EMBL" id="BORT01000004">
    <property type="protein sequence ID" value="GIO46434.1"/>
    <property type="molecule type" value="Genomic_DNA"/>
</dbReference>
<dbReference type="InterPro" id="IPR018062">
    <property type="entry name" value="HTH_AraC-typ_CS"/>
</dbReference>
<organism evidence="6 7">
    <name type="scientific">Paenibacillus azoreducens</name>
    <dbReference type="NCBI Taxonomy" id="116718"/>
    <lineage>
        <taxon>Bacteria</taxon>
        <taxon>Bacillati</taxon>
        <taxon>Bacillota</taxon>
        <taxon>Bacilli</taxon>
        <taxon>Bacillales</taxon>
        <taxon>Paenibacillaceae</taxon>
        <taxon>Paenibacillus</taxon>
    </lineage>
</organism>
<keyword evidence="1" id="KW-0805">Transcription regulation</keyword>
<sequence length="266" mass="30379">MEMCIRTDRIELFKGADRFSNQPHNHGHWYQVTVPIQGICHFTMENKPYQLCGDQGLIQHPGTEHFLHLDTAASVIIIKFREDALQLVGEPGACTEFTEKQRMNPHELSRRFREWTSELMFAESIAPLAAQETEMRVLDYLRNTLSGSHGSGSRADFRGGLVRDVHLNQVLEYMHEYYTEAVSIEDLAAIAGQSRYHFMRTFRKCIGVTPYQYLLRLRVGDAKAKLRNTSVSVADISCSLGFSSVSQFHRIFLKMAGMTPGEFRRG</sequence>
<dbReference type="InterPro" id="IPR037923">
    <property type="entry name" value="HTH-like"/>
</dbReference>
<dbReference type="InterPro" id="IPR020449">
    <property type="entry name" value="Tscrpt_reg_AraC-type_HTH"/>
</dbReference>
<dbReference type="GO" id="GO:0003700">
    <property type="term" value="F:DNA-binding transcription factor activity"/>
    <property type="evidence" value="ECO:0007669"/>
    <property type="project" value="InterPro"/>
</dbReference>
<evidence type="ECO:0000256" key="2">
    <source>
        <dbReference type="ARBA" id="ARBA00023125"/>
    </source>
</evidence>
<dbReference type="SUPFAM" id="SSF51215">
    <property type="entry name" value="Regulatory protein AraC"/>
    <property type="match status" value="1"/>
</dbReference>
<dbReference type="GO" id="GO:0043565">
    <property type="term" value="F:sequence-specific DNA binding"/>
    <property type="evidence" value="ECO:0007669"/>
    <property type="project" value="InterPro"/>
</dbReference>
<dbReference type="InterPro" id="IPR050204">
    <property type="entry name" value="AraC_XylS_family_regulators"/>
</dbReference>
<dbReference type="AlphaFoldDB" id="A0A920CQV7"/>
<dbReference type="RefSeq" id="WP_212977482.1">
    <property type="nucleotide sequence ID" value="NZ_AP025343.1"/>
</dbReference>
<accession>A0A920CQV7</accession>
<dbReference type="PROSITE" id="PS01124">
    <property type="entry name" value="HTH_ARAC_FAMILY_2"/>
    <property type="match status" value="1"/>
</dbReference>
<evidence type="ECO:0000259" key="5">
    <source>
        <dbReference type="PROSITE" id="PS01124"/>
    </source>
</evidence>
<dbReference type="InterPro" id="IPR009057">
    <property type="entry name" value="Homeodomain-like_sf"/>
</dbReference>
<comment type="caution">
    <text evidence="6">The sequence shown here is derived from an EMBL/GenBank/DDBJ whole genome shotgun (WGS) entry which is preliminary data.</text>
</comment>